<protein>
    <recommendedName>
        <fullName evidence="2">UPF0102 protein DI623_05355</fullName>
    </recommendedName>
</protein>
<dbReference type="PANTHER" id="PTHR34039">
    <property type="entry name" value="UPF0102 PROTEIN YRAN"/>
    <property type="match status" value="1"/>
</dbReference>
<proteinExistence type="inferred from homology"/>
<dbReference type="HAMAP" id="MF_00048">
    <property type="entry name" value="UPF0102"/>
    <property type="match status" value="1"/>
</dbReference>
<dbReference type="Pfam" id="PF02021">
    <property type="entry name" value="UPF0102"/>
    <property type="match status" value="1"/>
</dbReference>
<dbReference type="Proteomes" id="UP000249066">
    <property type="component" value="Unassembled WGS sequence"/>
</dbReference>
<dbReference type="InterPro" id="IPR003509">
    <property type="entry name" value="UPF0102_YraN-like"/>
</dbReference>
<evidence type="ECO:0000313" key="4">
    <source>
        <dbReference type="Proteomes" id="UP000249066"/>
    </source>
</evidence>
<dbReference type="SUPFAM" id="SSF52980">
    <property type="entry name" value="Restriction endonuclease-like"/>
    <property type="match status" value="1"/>
</dbReference>
<gene>
    <name evidence="3" type="ORF">DI623_05355</name>
</gene>
<reference evidence="3 4" key="1">
    <citation type="submission" date="2017-08" db="EMBL/GenBank/DDBJ databases">
        <title>Infants hospitalized years apart are colonized by the same room-sourced microbial strains.</title>
        <authorList>
            <person name="Brooks B."/>
            <person name="Olm M.R."/>
            <person name="Firek B.A."/>
            <person name="Baker R."/>
            <person name="Thomas B.C."/>
            <person name="Morowitz M.J."/>
            <person name="Banfield J.F."/>
        </authorList>
    </citation>
    <scope>NUCLEOTIDE SEQUENCE [LARGE SCALE GENOMIC DNA]</scope>
    <source>
        <strain evidence="3">S2_018_000_R2_101</strain>
    </source>
</reference>
<dbReference type="InterPro" id="IPR011335">
    <property type="entry name" value="Restrct_endonuc-II-like"/>
</dbReference>
<comment type="similarity">
    <text evidence="1 2">Belongs to the UPF0102 family.</text>
</comment>
<dbReference type="PANTHER" id="PTHR34039:SF1">
    <property type="entry name" value="UPF0102 PROTEIN YRAN"/>
    <property type="match status" value="1"/>
</dbReference>
<organism evidence="3 4">
    <name type="scientific">Sphingomonas sanxanigenens</name>
    <dbReference type="NCBI Taxonomy" id="397260"/>
    <lineage>
        <taxon>Bacteria</taxon>
        <taxon>Pseudomonadati</taxon>
        <taxon>Pseudomonadota</taxon>
        <taxon>Alphaproteobacteria</taxon>
        <taxon>Sphingomonadales</taxon>
        <taxon>Sphingomonadaceae</taxon>
        <taxon>Sphingomonas</taxon>
    </lineage>
</organism>
<evidence type="ECO:0000256" key="2">
    <source>
        <dbReference type="HAMAP-Rule" id="MF_00048"/>
    </source>
</evidence>
<accession>A0A2W5AEZ1</accession>
<evidence type="ECO:0000256" key="1">
    <source>
        <dbReference type="ARBA" id="ARBA00006738"/>
    </source>
</evidence>
<name>A0A2W5AEZ1_9SPHN</name>
<evidence type="ECO:0000313" key="3">
    <source>
        <dbReference type="EMBL" id="PZO90849.1"/>
    </source>
</evidence>
<sequence length="120" mass="13727">MAVTRDRRQAERQGRRAETIAAWWLRLHFWRIVDRRVRTAVGEVDLVAKRGNIVAFVEVKRRASGKALDIAIDRQRLRRVAAAAVLLAPRYAPARGDIRIDVILIAPGRLPRHIINAWHG</sequence>
<comment type="caution">
    <text evidence="3">The sequence shown here is derived from an EMBL/GenBank/DDBJ whole genome shotgun (WGS) entry which is preliminary data.</text>
</comment>
<dbReference type="GO" id="GO:0003676">
    <property type="term" value="F:nucleic acid binding"/>
    <property type="evidence" value="ECO:0007669"/>
    <property type="project" value="InterPro"/>
</dbReference>
<dbReference type="AlphaFoldDB" id="A0A2W5AEZ1"/>
<dbReference type="Gene3D" id="3.40.1350.10">
    <property type="match status" value="1"/>
</dbReference>
<dbReference type="EMBL" id="QFNN01000019">
    <property type="protein sequence ID" value="PZO90849.1"/>
    <property type="molecule type" value="Genomic_DNA"/>
</dbReference>
<dbReference type="InterPro" id="IPR011856">
    <property type="entry name" value="tRNA_endonuc-like_dom_sf"/>
</dbReference>